<comment type="catalytic activity">
    <reaction evidence="18 19">
        <text>alpha-ribazole 5'-phosphate + adenosylcob(III)inamide-GDP = adenosylcob(III)alamin 5'-phosphate + GMP + H(+)</text>
        <dbReference type="Rhea" id="RHEA:23560"/>
        <dbReference type="ChEBI" id="CHEBI:15378"/>
        <dbReference type="ChEBI" id="CHEBI:57918"/>
        <dbReference type="ChEBI" id="CHEBI:58115"/>
        <dbReference type="ChEBI" id="CHEBI:60487"/>
        <dbReference type="ChEBI" id="CHEBI:60493"/>
        <dbReference type="EC" id="2.7.8.26"/>
    </reaction>
</comment>
<dbReference type="Proteomes" id="UP000216151">
    <property type="component" value="Unassembled WGS sequence"/>
</dbReference>
<feature type="transmembrane region" description="Helical" evidence="19">
    <location>
        <begin position="194"/>
        <end position="214"/>
    </location>
</feature>
<comment type="subcellular location">
    <subcellularLocation>
        <location evidence="2 19">Cell membrane</location>
        <topology evidence="2 19">Multi-pass membrane protein</topology>
    </subcellularLocation>
</comment>
<evidence type="ECO:0000256" key="8">
    <source>
        <dbReference type="ARBA" id="ARBA00022573"/>
    </source>
</evidence>
<keyword evidence="7 19" id="KW-1003">Cell membrane</keyword>
<dbReference type="InterPro" id="IPR003805">
    <property type="entry name" value="CobS"/>
</dbReference>
<comment type="similarity">
    <text evidence="4 19">Belongs to the CobS family.</text>
</comment>
<dbReference type="Pfam" id="PF02654">
    <property type="entry name" value="CobS"/>
    <property type="match status" value="1"/>
</dbReference>
<dbReference type="OrthoDB" id="9794626at2"/>
<accession>A0A269XYT9</accession>
<comment type="caution">
    <text evidence="20">The sequence shown here is derived from an EMBL/GenBank/DDBJ whole genome shotgun (WGS) entry which is preliminary data.</text>
</comment>
<feature type="transmembrane region" description="Helical" evidence="19">
    <location>
        <begin position="125"/>
        <end position="143"/>
    </location>
</feature>
<evidence type="ECO:0000256" key="17">
    <source>
        <dbReference type="ARBA" id="ARBA00048623"/>
    </source>
</evidence>
<dbReference type="PANTHER" id="PTHR34148:SF1">
    <property type="entry name" value="ADENOSYLCOBINAMIDE-GDP RIBAZOLETRANSFERASE"/>
    <property type="match status" value="1"/>
</dbReference>
<keyword evidence="21" id="KW-1185">Reference proteome</keyword>
<comment type="cofactor">
    <cofactor evidence="1 19">
        <name>Mg(2+)</name>
        <dbReference type="ChEBI" id="CHEBI:18420"/>
    </cofactor>
</comment>
<feature type="transmembrane region" description="Helical" evidence="19">
    <location>
        <begin position="53"/>
        <end position="71"/>
    </location>
</feature>
<evidence type="ECO:0000256" key="16">
    <source>
        <dbReference type="ARBA" id="ARBA00032853"/>
    </source>
</evidence>
<evidence type="ECO:0000256" key="11">
    <source>
        <dbReference type="ARBA" id="ARBA00022842"/>
    </source>
</evidence>
<comment type="function">
    <text evidence="14 19">Joins adenosylcobinamide-GDP and alpha-ribazole to generate adenosylcobalamin (Ado-cobalamin). Also synthesizes adenosylcobalamin 5'-phosphate from adenosylcobinamide-GDP and alpha-ribazole 5'-phosphate.</text>
</comment>
<comment type="catalytic activity">
    <reaction evidence="17 19">
        <text>alpha-ribazole + adenosylcob(III)inamide-GDP = adenosylcob(III)alamin + GMP + H(+)</text>
        <dbReference type="Rhea" id="RHEA:16049"/>
        <dbReference type="ChEBI" id="CHEBI:10329"/>
        <dbReference type="ChEBI" id="CHEBI:15378"/>
        <dbReference type="ChEBI" id="CHEBI:18408"/>
        <dbReference type="ChEBI" id="CHEBI:58115"/>
        <dbReference type="ChEBI" id="CHEBI:60487"/>
        <dbReference type="EC" id="2.7.8.26"/>
    </reaction>
</comment>
<evidence type="ECO:0000256" key="10">
    <source>
        <dbReference type="ARBA" id="ARBA00022692"/>
    </source>
</evidence>
<dbReference type="EMBL" id="NCXK01000005">
    <property type="protein sequence ID" value="PAK78370.1"/>
    <property type="molecule type" value="Genomic_DNA"/>
</dbReference>
<evidence type="ECO:0000256" key="14">
    <source>
        <dbReference type="ARBA" id="ARBA00025228"/>
    </source>
</evidence>
<proteinExistence type="inferred from homology"/>
<dbReference type="GO" id="GO:0009236">
    <property type="term" value="P:cobalamin biosynthetic process"/>
    <property type="evidence" value="ECO:0007669"/>
    <property type="project" value="UniProtKB-UniRule"/>
</dbReference>
<dbReference type="RefSeq" id="WP_095349536.1">
    <property type="nucleotide sequence ID" value="NZ_NCXK01000005.1"/>
</dbReference>
<keyword evidence="12 19" id="KW-1133">Transmembrane helix</keyword>
<evidence type="ECO:0000256" key="19">
    <source>
        <dbReference type="HAMAP-Rule" id="MF_00719"/>
    </source>
</evidence>
<dbReference type="EC" id="2.7.8.26" evidence="5 19"/>
<evidence type="ECO:0000256" key="3">
    <source>
        <dbReference type="ARBA" id="ARBA00004663"/>
    </source>
</evidence>
<feature type="transmembrane region" description="Helical" evidence="19">
    <location>
        <begin position="256"/>
        <end position="275"/>
    </location>
</feature>
<dbReference type="HAMAP" id="MF_00719">
    <property type="entry name" value="CobS"/>
    <property type="match status" value="1"/>
</dbReference>
<evidence type="ECO:0000256" key="1">
    <source>
        <dbReference type="ARBA" id="ARBA00001946"/>
    </source>
</evidence>
<sequence>MTSAQPGHWLDRRRLDLACGLSLLTRLPSIWLAPPADRDSTRPWPLGRSIWCWPVIATLIGALTGSVLAALRMVHVPPLAAAGLALACQSILTGGLHEDGLADMADGCGGSTPERRLAIMRDSHVGSYGVMALGLSLLVRAAALAALPIWASIGVCATTACLARMAMLLVPALVPPARANGLARMLSPLPFPSLWGAVFVAVGVMTCLSVLAYGHAGLSLWAFLALMAAPAGIGCATAALVALCARRLLGGFTGDVLGCCAVVAECLLLSFYAALA</sequence>
<evidence type="ECO:0000256" key="13">
    <source>
        <dbReference type="ARBA" id="ARBA00023136"/>
    </source>
</evidence>
<evidence type="ECO:0000256" key="7">
    <source>
        <dbReference type="ARBA" id="ARBA00022475"/>
    </source>
</evidence>
<evidence type="ECO:0000256" key="2">
    <source>
        <dbReference type="ARBA" id="ARBA00004651"/>
    </source>
</evidence>
<keyword evidence="11 19" id="KW-0460">Magnesium</keyword>
<dbReference type="AlphaFoldDB" id="A0A269XYT9"/>
<name>A0A269XYT9_9PROT</name>
<evidence type="ECO:0000256" key="15">
    <source>
        <dbReference type="ARBA" id="ARBA00032605"/>
    </source>
</evidence>
<dbReference type="GO" id="GO:0005886">
    <property type="term" value="C:plasma membrane"/>
    <property type="evidence" value="ECO:0007669"/>
    <property type="project" value="UniProtKB-SubCell"/>
</dbReference>
<evidence type="ECO:0000256" key="4">
    <source>
        <dbReference type="ARBA" id="ARBA00010561"/>
    </source>
</evidence>
<protein>
    <recommendedName>
        <fullName evidence="6 19">Adenosylcobinamide-GDP ribazoletransferase</fullName>
        <ecNumber evidence="5 19">2.7.8.26</ecNumber>
    </recommendedName>
    <alternativeName>
        <fullName evidence="16 19">Cobalamin synthase</fullName>
    </alternativeName>
    <alternativeName>
        <fullName evidence="15 19">Cobalamin-5'-phosphate synthase</fullName>
    </alternativeName>
</protein>
<dbReference type="PANTHER" id="PTHR34148">
    <property type="entry name" value="ADENOSYLCOBINAMIDE-GDP RIBAZOLETRANSFERASE"/>
    <property type="match status" value="1"/>
</dbReference>
<comment type="pathway">
    <text evidence="3 19">Cofactor biosynthesis; adenosylcobalamin biosynthesis; adenosylcobalamin from cob(II)yrinate a,c-diamide: step 7/7.</text>
</comment>
<reference evidence="20 21" key="1">
    <citation type="submission" date="2017-04" db="EMBL/GenBank/DDBJ databases">
        <title>Kefir bacterial isolates.</title>
        <authorList>
            <person name="Kim Y."/>
            <person name="Blasche S."/>
            <person name="Patil K.R."/>
        </authorList>
    </citation>
    <scope>NUCLEOTIDE SEQUENCE [LARGE SCALE GENOMIC DNA]</scope>
    <source>
        <strain evidence="20 21">KR</strain>
    </source>
</reference>
<keyword evidence="10 19" id="KW-0812">Transmembrane</keyword>
<evidence type="ECO:0000256" key="6">
    <source>
        <dbReference type="ARBA" id="ARBA00015850"/>
    </source>
</evidence>
<organism evidence="20 21">
    <name type="scientific">Acetobacter fabarum</name>
    <dbReference type="NCBI Taxonomy" id="483199"/>
    <lineage>
        <taxon>Bacteria</taxon>
        <taxon>Pseudomonadati</taxon>
        <taxon>Pseudomonadota</taxon>
        <taxon>Alphaproteobacteria</taxon>
        <taxon>Acetobacterales</taxon>
        <taxon>Acetobacteraceae</taxon>
        <taxon>Acetobacter</taxon>
    </lineage>
</organism>
<evidence type="ECO:0000313" key="20">
    <source>
        <dbReference type="EMBL" id="PAK78370.1"/>
    </source>
</evidence>
<feature type="transmembrane region" description="Helical" evidence="19">
    <location>
        <begin position="220"/>
        <end position="244"/>
    </location>
</feature>
<evidence type="ECO:0000256" key="9">
    <source>
        <dbReference type="ARBA" id="ARBA00022679"/>
    </source>
</evidence>
<evidence type="ECO:0000256" key="18">
    <source>
        <dbReference type="ARBA" id="ARBA00049504"/>
    </source>
</evidence>
<evidence type="ECO:0000256" key="5">
    <source>
        <dbReference type="ARBA" id="ARBA00013200"/>
    </source>
</evidence>
<dbReference type="UniPathway" id="UPA00148">
    <property type="reaction ID" value="UER00238"/>
</dbReference>
<keyword evidence="8 19" id="KW-0169">Cobalamin biosynthesis</keyword>
<keyword evidence="13 19" id="KW-0472">Membrane</keyword>
<dbReference type="GO" id="GO:0008818">
    <property type="term" value="F:cobalamin 5'-phosphate synthase activity"/>
    <property type="evidence" value="ECO:0007669"/>
    <property type="project" value="UniProtKB-UniRule"/>
</dbReference>
<evidence type="ECO:0000313" key="21">
    <source>
        <dbReference type="Proteomes" id="UP000216151"/>
    </source>
</evidence>
<keyword evidence="9 19" id="KW-0808">Transferase</keyword>
<feature type="transmembrane region" description="Helical" evidence="19">
    <location>
        <begin position="149"/>
        <end position="174"/>
    </location>
</feature>
<evidence type="ECO:0000256" key="12">
    <source>
        <dbReference type="ARBA" id="ARBA00022989"/>
    </source>
</evidence>
<gene>
    <name evidence="19" type="primary">cobS</name>
    <name evidence="20" type="ORF">B8X00_06030</name>
</gene>
<dbReference type="GO" id="GO:0051073">
    <property type="term" value="F:adenosylcobinamide-GDP ribazoletransferase activity"/>
    <property type="evidence" value="ECO:0007669"/>
    <property type="project" value="UniProtKB-UniRule"/>
</dbReference>